<evidence type="ECO:0000313" key="2">
    <source>
        <dbReference type="EMBL" id="AJE48290.1"/>
    </source>
</evidence>
<dbReference type="STRING" id="1208324.P73_3575"/>
<feature type="chain" id="PRO_5002101885" description="DUF4864 domain-containing protein" evidence="1">
    <location>
        <begin position="22"/>
        <end position="132"/>
    </location>
</feature>
<keyword evidence="1" id="KW-0732">Signal</keyword>
<evidence type="ECO:0008006" key="4">
    <source>
        <dbReference type="Google" id="ProtNLM"/>
    </source>
</evidence>
<protein>
    <recommendedName>
        <fullName evidence="4">DUF4864 domain-containing protein</fullName>
    </recommendedName>
</protein>
<reference evidence="2 3" key="1">
    <citation type="journal article" date="2014" name="Int. J. Syst. Evol. Microbiol.">
        <title>Celeribacter indicus sp. nov., a polycyclic aromatic hydrocarbon-degrading bacterium from deep-sea sediment and reclassification of Huaishuia halophila as Celeribacter halophilus comb. nov.</title>
        <authorList>
            <person name="Lai Q."/>
            <person name="Cao J."/>
            <person name="Yuan J."/>
            <person name="Li F."/>
            <person name="Shao Z."/>
        </authorList>
    </citation>
    <scope>NUCLEOTIDE SEQUENCE [LARGE SCALE GENOMIC DNA]</scope>
    <source>
        <strain evidence="2">P73</strain>
    </source>
</reference>
<organism evidence="2 3">
    <name type="scientific">Celeribacter indicus</name>
    <dbReference type="NCBI Taxonomy" id="1208324"/>
    <lineage>
        <taxon>Bacteria</taxon>
        <taxon>Pseudomonadati</taxon>
        <taxon>Pseudomonadota</taxon>
        <taxon>Alphaproteobacteria</taxon>
        <taxon>Rhodobacterales</taxon>
        <taxon>Roseobacteraceae</taxon>
        <taxon>Celeribacter</taxon>
    </lineage>
</organism>
<keyword evidence="3" id="KW-1185">Reference proteome</keyword>
<evidence type="ECO:0000313" key="3">
    <source>
        <dbReference type="Proteomes" id="UP000031521"/>
    </source>
</evidence>
<dbReference type="KEGG" id="cid:P73_3575"/>
<dbReference type="EMBL" id="CP004393">
    <property type="protein sequence ID" value="AJE48290.1"/>
    <property type="molecule type" value="Genomic_DNA"/>
</dbReference>
<dbReference type="Proteomes" id="UP000031521">
    <property type="component" value="Chromosome"/>
</dbReference>
<evidence type="ECO:0000256" key="1">
    <source>
        <dbReference type="SAM" id="SignalP"/>
    </source>
</evidence>
<proteinExistence type="predicted"/>
<dbReference type="Pfam" id="PF16156">
    <property type="entry name" value="DUF4864"/>
    <property type="match status" value="1"/>
</dbReference>
<feature type="signal peptide" evidence="1">
    <location>
        <begin position="1"/>
        <end position="21"/>
    </location>
</feature>
<dbReference type="RefSeq" id="WP_043870650.1">
    <property type="nucleotide sequence ID" value="NZ_CP004393.1"/>
</dbReference>
<sequence length="132" mass="14160">MSGARLLALLLACLSPFAAMADAVEDVISDQLRAFQARDVTAAWDHASPAIRRAFGSPERFGEMVAGGYATIWNNDVVCFGLRMVQAGRVRQTVIVTDRAGASQVFDYDLVETGGGWKINGVRPLARDSDAA</sequence>
<accession>A0A0B5E4J9</accession>
<dbReference type="OrthoDB" id="9130422at2"/>
<dbReference type="InterPro" id="IPR032347">
    <property type="entry name" value="DUF4864"/>
</dbReference>
<dbReference type="HOGENOM" id="CLU_137911_1_1_5"/>
<gene>
    <name evidence="2" type="ORF">P73_3575</name>
</gene>
<dbReference type="AlphaFoldDB" id="A0A0B5E4J9"/>
<name>A0A0B5E4J9_9RHOB</name>